<keyword evidence="5 12" id="KW-0285">Flavoprotein</keyword>
<dbReference type="UniPathway" id="UPA00193"/>
<comment type="cofactor">
    <cofactor evidence="1 12">
        <name>FAD</name>
        <dbReference type="ChEBI" id="CHEBI:57692"/>
    </cofactor>
</comment>
<evidence type="ECO:0000256" key="6">
    <source>
        <dbReference type="ARBA" id="ARBA00022827"/>
    </source>
</evidence>
<reference evidence="13 14" key="1">
    <citation type="journal article" date="2011" name="Stand. Genomic Sci.">
        <title>Complete genome sequence of Parvibaculum lavamentivorans type strain (DS-1(T)).</title>
        <authorList>
            <person name="Schleheck D."/>
            <person name="Weiss M."/>
            <person name="Pitluck S."/>
            <person name="Bruce D."/>
            <person name="Land M.L."/>
            <person name="Han S."/>
            <person name="Saunders E."/>
            <person name="Tapia R."/>
            <person name="Detter C."/>
            <person name="Brettin T."/>
            <person name="Han J."/>
            <person name="Woyke T."/>
            <person name="Goodwin L."/>
            <person name="Pennacchio L."/>
            <person name="Nolan M."/>
            <person name="Cook A.M."/>
            <person name="Kjelleberg S."/>
            <person name="Thomas T."/>
        </authorList>
    </citation>
    <scope>NUCLEOTIDE SEQUENCE [LARGE SCALE GENOMIC DNA]</scope>
    <source>
        <strain evidence="14">DS-1 / DSM 13023 / NCIMB 13966</strain>
    </source>
</reference>
<evidence type="ECO:0000256" key="11">
    <source>
        <dbReference type="ARBA" id="ARBA00048628"/>
    </source>
</evidence>
<evidence type="ECO:0000256" key="5">
    <source>
        <dbReference type="ARBA" id="ARBA00022630"/>
    </source>
</evidence>
<dbReference type="InterPro" id="IPR004620">
    <property type="entry name" value="MTHF_reductase_bac"/>
</dbReference>
<evidence type="ECO:0000256" key="10">
    <source>
        <dbReference type="ARBA" id="ARBA00034478"/>
    </source>
</evidence>
<dbReference type="InterPro" id="IPR029041">
    <property type="entry name" value="FAD-linked_oxidoreductase-like"/>
</dbReference>
<dbReference type="OrthoDB" id="9812555at2"/>
<dbReference type="PANTHER" id="PTHR45754">
    <property type="entry name" value="METHYLENETETRAHYDROFOLATE REDUCTASE"/>
    <property type="match status" value="1"/>
</dbReference>
<evidence type="ECO:0000256" key="9">
    <source>
        <dbReference type="ARBA" id="ARBA00023167"/>
    </source>
</evidence>
<dbReference type="eggNOG" id="COG0685">
    <property type="taxonomic scope" value="Bacteria"/>
</dbReference>
<dbReference type="PANTHER" id="PTHR45754:SF3">
    <property type="entry name" value="METHYLENETETRAHYDROFOLATE REDUCTASE (NADPH)"/>
    <property type="match status" value="1"/>
</dbReference>
<evidence type="ECO:0000256" key="12">
    <source>
        <dbReference type="RuleBase" id="RU003862"/>
    </source>
</evidence>
<comment type="similarity">
    <text evidence="3 12">Belongs to the methylenetetrahydrofolate reductase family.</text>
</comment>
<dbReference type="Proteomes" id="UP000006377">
    <property type="component" value="Chromosome"/>
</dbReference>
<dbReference type="RefSeq" id="WP_012111319.1">
    <property type="nucleotide sequence ID" value="NC_009719.1"/>
</dbReference>
<dbReference type="GO" id="GO:0106312">
    <property type="term" value="F:methylenetetrahydrofolate reductase (NADH) activity"/>
    <property type="evidence" value="ECO:0007669"/>
    <property type="project" value="UniProtKB-EC"/>
</dbReference>
<evidence type="ECO:0000256" key="7">
    <source>
        <dbReference type="ARBA" id="ARBA00023002"/>
    </source>
</evidence>
<keyword evidence="8" id="KW-0520">NAD</keyword>
<dbReference type="Pfam" id="PF02219">
    <property type="entry name" value="MTHFR"/>
    <property type="match status" value="1"/>
</dbReference>
<organism evidence="13 14">
    <name type="scientific">Parvibaculum lavamentivorans (strain DS-1 / DSM 13023 / NCIMB 13966)</name>
    <dbReference type="NCBI Taxonomy" id="402881"/>
    <lineage>
        <taxon>Bacteria</taxon>
        <taxon>Pseudomonadati</taxon>
        <taxon>Pseudomonadota</taxon>
        <taxon>Alphaproteobacteria</taxon>
        <taxon>Hyphomicrobiales</taxon>
        <taxon>Parvibaculaceae</taxon>
        <taxon>Parvibaculum</taxon>
    </lineage>
</organism>
<evidence type="ECO:0000313" key="14">
    <source>
        <dbReference type="Proteomes" id="UP000006377"/>
    </source>
</evidence>
<dbReference type="GO" id="GO:0071949">
    <property type="term" value="F:FAD binding"/>
    <property type="evidence" value="ECO:0007669"/>
    <property type="project" value="TreeGrafter"/>
</dbReference>
<dbReference type="GO" id="GO:0005829">
    <property type="term" value="C:cytosol"/>
    <property type="evidence" value="ECO:0007669"/>
    <property type="project" value="InterPro"/>
</dbReference>
<proteinExistence type="inferred from homology"/>
<keyword evidence="9" id="KW-0486">Methionine biosynthesis</keyword>
<dbReference type="Gene3D" id="3.20.20.220">
    <property type="match status" value="1"/>
</dbReference>
<name>A7HVS7_PARL1</name>
<evidence type="ECO:0000256" key="4">
    <source>
        <dbReference type="ARBA" id="ARBA00022605"/>
    </source>
</evidence>
<dbReference type="GO" id="GO:0009086">
    <property type="term" value="P:methionine biosynthetic process"/>
    <property type="evidence" value="ECO:0007669"/>
    <property type="project" value="UniProtKB-KW"/>
</dbReference>
<dbReference type="EC" id="1.5.1.54" evidence="12"/>
<evidence type="ECO:0000313" key="13">
    <source>
        <dbReference type="EMBL" id="ABS64010.1"/>
    </source>
</evidence>
<keyword evidence="6 12" id="KW-0274">FAD</keyword>
<dbReference type="SUPFAM" id="SSF51730">
    <property type="entry name" value="FAD-linked oxidoreductase"/>
    <property type="match status" value="1"/>
</dbReference>
<evidence type="ECO:0000256" key="2">
    <source>
        <dbReference type="ARBA" id="ARBA00004777"/>
    </source>
</evidence>
<comment type="catalytic activity">
    <reaction evidence="11">
        <text>(6S)-5-methyl-5,6,7,8-tetrahydrofolate + NAD(+) = (6R)-5,10-methylene-5,6,7,8-tetrahydrofolate + NADH + H(+)</text>
        <dbReference type="Rhea" id="RHEA:19821"/>
        <dbReference type="ChEBI" id="CHEBI:15378"/>
        <dbReference type="ChEBI" id="CHEBI:15636"/>
        <dbReference type="ChEBI" id="CHEBI:18608"/>
        <dbReference type="ChEBI" id="CHEBI:57540"/>
        <dbReference type="ChEBI" id="CHEBI:57945"/>
        <dbReference type="EC" id="1.5.1.54"/>
    </reaction>
    <physiologicalReaction direction="right-to-left" evidence="11">
        <dbReference type="Rhea" id="RHEA:19823"/>
    </physiologicalReaction>
</comment>
<comment type="pathway">
    <text evidence="10">Amino-acid biosynthesis; L-methionine biosynthesis via de novo pathway.</text>
</comment>
<evidence type="ECO:0000256" key="8">
    <source>
        <dbReference type="ARBA" id="ARBA00023027"/>
    </source>
</evidence>
<evidence type="ECO:0000256" key="3">
    <source>
        <dbReference type="ARBA" id="ARBA00006743"/>
    </source>
</evidence>
<dbReference type="GO" id="GO:0035999">
    <property type="term" value="P:tetrahydrofolate interconversion"/>
    <property type="evidence" value="ECO:0007669"/>
    <property type="project" value="UniProtKB-UniPathway"/>
</dbReference>
<dbReference type="CDD" id="cd00537">
    <property type="entry name" value="MTHFR"/>
    <property type="match status" value="1"/>
</dbReference>
<protein>
    <recommendedName>
        <fullName evidence="12">Methylenetetrahydrofolate reductase</fullName>
        <ecNumber evidence="12">1.5.1.54</ecNumber>
    </recommendedName>
</protein>
<dbReference type="NCBIfam" id="TIGR00676">
    <property type="entry name" value="fadh2"/>
    <property type="match status" value="1"/>
</dbReference>
<dbReference type="InterPro" id="IPR003171">
    <property type="entry name" value="Mehydrof_redctse-like"/>
</dbReference>
<accession>A7HVS7</accession>
<sequence length="300" mass="33709">MGKPEKKEQRERTRVSFEFFPPKTPEMEETLWRSIRRLEPLQPEFVSVTYGAGGSTRERTHATVKRILDETTLEPVAHLTCVGASRAEVDDVIRAYWDAGIRHIVALRGDMPELGAPYQPHPDGYQSTPELIAAIRKIGDFNVIVSAYPEKHPESVSLEADIELLKRKVDAGATRAITQFVFDTEKHVRFLEKATKAGIDVPIVPGIMPTTNFKGTKRMAERCGASIPQWLESYYAGLDDELETRKLIAAYVAAEQVNRLRAYGFDRFHFYTLNQADLTFAICHVLGLRPQAALTPAEPA</sequence>
<keyword evidence="14" id="KW-1185">Reference proteome</keyword>
<comment type="pathway">
    <text evidence="2 12">One-carbon metabolism; tetrahydrofolate interconversion.</text>
</comment>
<evidence type="ECO:0000256" key="1">
    <source>
        <dbReference type="ARBA" id="ARBA00001974"/>
    </source>
</evidence>
<keyword evidence="7 12" id="KW-0560">Oxidoreductase</keyword>
<keyword evidence="4" id="KW-0028">Amino-acid biosynthesis</keyword>
<dbReference type="STRING" id="402881.Plav_2401"/>
<gene>
    <name evidence="13" type="ordered locus">Plav_2401</name>
</gene>
<dbReference type="KEGG" id="pla:Plav_2401"/>
<dbReference type="AlphaFoldDB" id="A7HVS7"/>
<dbReference type="EMBL" id="CP000774">
    <property type="protein sequence ID" value="ABS64010.1"/>
    <property type="molecule type" value="Genomic_DNA"/>
</dbReference>
<dbReference type="HOGENOM" id="CLU_025841_0_0_5"/>